<dbReference type="EMBL" id="MJBS01000062">
    <property type="protein sequence ID" value="OHE97077.1"/>
    <property type="molecule type" value="Genomic_DNA"/>
</dbReference>
<sequence length="67" mass="7674">MSATLSYLFIPSCQNNKAMAMMDLLPLHFYYSANFFLCFLMVCSRPEDPRPLHRPSVDEASLAGLWN</sequence>
<dbReference type="AlphaFoldDB" id="A0A1G4B6P9"/>
<evidence type="ECO:0000313" key="2">
    <source>
        <dbReference type="Proteomes" id="UP000176998"/>
    </source>
</evidence>
<gene>
    <name evidence="1" type="ORF">CORC01_07686</name>
</gene>
<dbReference type="RefSeq" id="XP_022474233.1">
    <property type="nucleotide sequence ID" value="XM_022619321.1"/>
</dbReference>
<dbReference type="GeneID" id="34560831"/>
<name>A0A1G4B6P9_9PEZI</name>
<reference evidence="1 2" key="1">
    <citation type="submission" date="2016-09" db="EMBL/GenBank/DDBJ databases">
        <authorList>
            <person name="Capua I."/>
            <person name="De Benedictis P."/>
            <person name="Joannis T."/>
            <person name="Lombin L.H."/>
            <person name="Cattoli G."/>
        </authorList>
    </citation>
    <scope>NUCLEOTIDE SEQUENCE [LARGE SCALE GENOMIC DNA]</scope>
    <source>
        <strain evidence="1 2">IMI 309357</strain>
    </source>
</reference>
<dbReference type="Proteomes" id="UP000176998">
    <property type="component" value="Unassembled WGS sequence"/>
</dbReference>
<protein>
    <submittedName>
        <fullName evidence="1">Uncharacterized protein</fullName>
    </submittedName>
</protein>
<proteinExistence type="predicted"/>
<comment type="caution">
    <text evidence="1">The sequence shown here is derived from an EMBL/GenBank/DDBJ whole genome shotgun (WGS) entry which is preliminary data.</text>
</comment>
<organism evidence="1 2">
    <name type="scientific">Colletotrichum orchidophilum</name>
    <dbReference type="NCBI Taxonomy" id="1209926"/>
    <lineage>
        <taxon>Eukaryota</taxon>
        <taxon>Fungi</taxon>
        <taxon>Dikarya</taxon>
        <taxon>Ascomycota</taxon>
        <taxon>Pezizomycotina</taxon>
        <taxon>Sordariomycetes</taxon>
        <taxon>Hypocreomycetidae</taxon>
        <taxon>Glomerellales</taxon>
        <taxon>Glomerellaceae</taxon>
        <taxon>Colletotrichum</taxon>
    </lineage>
</organism>
<accession>A0A1G4B6P9</accession>
<keyword evidence="2" id="KW-1185">Reference proteome</keyword>
<evidence type="ECO:0000313" key="1">
    <source>
        <dbReference type="EMBL" id="OHE97077.1"/>
    </source>
</evidence>